<dbReference type="PANTHER" id="PTHR43294">
    <property type="entry name" value="SODIUM/POTASSIUM-TRANSPORTING ATPASE SUBUNIT ALPHA"/>
    <property type="match status" value="1"/>
</dbReference>
<dbReference type="PANTHER" id="PTHR43294:SF21">
    <property type="entry name" value="CATION TRANSPORTING ATPASE"/>
    <property type="match status" value="1"/>
</dbReference>
<dbReference type="GO" id="GO:0016887">
    <property type="term" value="F:ATP hydrolysis activity"/>
    <property type="evidence" value="ECO:0007669"/>
    <property type="project" value="InterPro"/>
</dbReference>
<keyword evidence="8 10" id="KW-0472">Membrane</keyword>
<dbReference type="GO" id="GO:1990573">
    <property type="term" value="P:potassium ion import across plasma membrane"/>
    <property type="evidence" value="ECO:0007669"/>
    <property type="project" value="TreeGrafter"/>
</dbReference>
<dbReference type="GO" id="GO:0006883">
    <property type="term" value="P:intracellular sodium ion homeostasis"/>
    <property type="evidence" value="ECO:0007669"/>
    <property type="project" value="TreeGrafter"/>
</dbReference>
<dbReference type="SUPFAM" id="SSF56784">
    <property type="entry name" value="HAD-like"/>
    <property type="match status" value="1"/>
</dbReference>
<dbReference type="InterPro" id="IPR044492">
    <property type="entry name" value="P_typ_ATPase_HD_dom"/>
</dbReference>
<dbReference type="GO" id="GO:0036376">
    <property type="term" value="P:sodium ion export across plasma membrane"/>
    <property type="evidence" value="ECO:0007669"/>
    <property type="project" value="TreeGrafter"/>
</dbReference>
<feature type="transmembrane region" description="Helical" evidence="10">
    <location>
        <begin position="939"/>
        <end position="963"/>
    </location>
</feature>
<dbReference type="InterPro" id="IPR059000">
    <property type="entry name" value="ATPase_P-type_domA"/>
</dbReference>
<feature type="transmembrane region" description="Helical" evidence="10">
    <location>
        <begin position="998"/>
        <end position="1021"/>
    </location>
</feature>
<dbReference type="SFLD" id="SFLDS00003">
    <property type="entry name" value="Haloacid_Dehalogenase"/>
    <property type="match status" value="1"/>
</dbReference>
<dbReference type="Gene3D" id="3.40.50.1000">
    <property type="entry name" value="HAD superfamily/HAD-like"/>
    <property type="match status" value="1"/>
</dbReference>
<dbReference type="GO" id="GO:0005391">
    <property type="term" value="F:P-type sodium:potassium-exchanging transporter activity"/>
    <property type="evidence" value="ECO:0007669"/>
    <property type="project" value="TreeGrafter"/>
</dbReference>
<evidence type="ECO:0000256" key="2">
    <source>
        <dbReference type="ARBA" id="ARBA00022475"/>
    </source>
</evidence>
<feature type="transmembrane region" description="Helical" evidence="10">
    <location>
        <begin position="321"/>
        <end position="344"/>
    </location>
</feature>
<feature type="transmembrane region" description="Helical" evidence="10">
    <location>
        <begin position="356"/>
        <end position="384"/>
    </location>
</feature>
<reference evidence="12" key="1">
    <citation type="journal article" date="2020" name="Fungal Divers.">
        <title>Resolving the Mortierellaceae phylogeny through synthesis of multi-gene phylogenetics and phylogenomics.</title>
        <authorList>
            <person name="Vandepol N."/>
            <person name="Liber J."/>
            <person name="Desiro A."/>
            <person name="Na H."/>
            <person name="Kennedy M."/>
            <person name="Barry K."/>
            <person name="Grigoriev I.V."/>
            <person name="Miller A.N."/>
            <person name="O'Donnell K."/>
            <person name="Stajich J.E."/>
            <person name="Bonito G."/>
        </authorList>
    </citation>
    <scope>NUCLEOTIDE SEQUENCE</scope>
    <source>
        <strain evidence="12">NRRL 28262</strain>
    </source>
</reference>
<evidence type="ECO:0000256" key="6">
    <source>
        <dbReference type="ARBA" id="ARBA00022967"/>
    </source>
</evidence>
<evidence type="ECO:0000256" key="9">
    <source>
        <dbReference type="SAM" id="MobiDB-lite"/>
    </source>
</evidence>
<keyword evidence="4" id="KW-0547">Nucleotide-binding</keyword>
<dbReference type="InterPro" id="IPR004014">
    <property type="entry name" value="ATPase_P-typ_cation-transptr_N"/>
</dbReference>
<dbReference type="InterPro" id="IPR036412">
    <property type="entry name" value="HAD-like_sf"/>
</dbReference>
<gene>
    <name evidence="12" type="ORF">BGZ95_001997</name>
</gene>
<feature type="domain" description="Cation-transporting P-type ATPase N-terminal" evidence="11">
    <location>
        <begin position="74"/>
        <end position="147"/>
    </location>
</feature>
<dbReference type="GO" id="GO:0030007">
    <property type="term" value="P:intracellular potassium ion homeostasis"/>
    <property type="evidence" value="ECO:0007669"/>
    <property type="project" value="TreeGrafter"/>
</dbReference>
<evidence type="ECO:0000256" key="3">
    <source>
        <dbReference type="ARBA" id="ARBA00022692"/>
    </source>
</evidence>
<dbReference type="FunFam" id="3.40.50.1000:FF:000001">
    <property type="entry name" value="Phospholipid-transporting ATPase IC"/>
    <property type="match status" value="1"/>
</dbReference>
<dbReference type="Pfam" id="PF00690">
    <property type="entry name" value="Cation_ATPase_N"/>
    <property type="match status" value="1"/>
</dbReference>
<evidence type="ECO:0000256" key="8">
    <source>
        <dbReference type="ARBA" id="ARBA00023136"/>
    </source>
</evidence>
<feature type="transmembrane region" description="Helical" evidence="10">
    <location>
        <begin position="158"/>
        <end position="178"/>
    </location>
</feature>
<dbReference type="EMBL" id="JAAAIL010001410">
    <property type="protein sequence ID" value="KAG0269640.1"/>
    <property type="molecule type" value="Genomic_DNA"/>
</dbReference>
<dbReference type="GO" id="GO:1902600">
    <property type="term" value="P:proton transmembrane transport"/>
    <property type="evidence" value="ECO:0007669"/>
    <property type="project" value="TreeGrafter"/>
</dbReference>
<evidence type="ECO:0000256" key="5">
    <source>
        <dbReference type="ARBA" id="ARBA00022840"/>
    </source>
</evidence>
<keyword evidence="5" id="KW-0067">ATP-binding</keyword>
<feature type="transmembrane region" description="Helical" evidence="10">
    <location>
        <begin position="1075"/>
        <end position="1091"/>
    </location>
</feature>
<dbReference type="PRINTS" id="PR00121">
    <property type="entry name" value="NAKATPASE"/>
</dbReference>
<dbReference type="SMART" id="SM00831">
    <property type="entry name" value="Cation_ATPase_N"/>
    <property type="match status" value="1"/>
</dbReference>
<feature type="compositionally biased region" description="Basic and acidic residues" evidence="9">
    <location>
        <begin position="40"/>
        <end position="62"/>
    </location>
</feature>
<keyword evidence="3 10" id="KW-0812">Transmembrane</keyword>
<dbReference type="SUPFAM" id="SSF81665">
    <property type="entry name" value="Calcium ATPase, transmembrane domain M"/>
    <property type="match status" value="1"/>
</dbReference>
<dbReference type="Pfam" id="PF00689">
    <property type="entry name" value="Cation_ATPase_C"/>
    <property type="match status" value="1"/>
</dbReference>
<evidence type="ECO:0000313" key="13">
    <source>
        <dbReference type="Proteomes" id="UP001194580"/>
    </source>
</evidence>
<feature type="transmembrane region" description="Helical" evidence="10">
    <location>
        <begin position="124"/>
        <end position="146"/>
    </location>
</feature>
<dbReference type="PRINTS" id="PR00119">
    <property type="entry name" value="CATATPASE"/>
</dbReference>
<evidence type="ECO:0000256" key="4">
    <source>
        <dbReference type="ARBA" id="ARBA00022741"/>
    </source>
</evidence>
<dbReference type="NCBIfam" id="TIGR01494">
    <property type="entry name" value="ATPase_P-type"/>
    <property type="match status" value="2"/>
</dbReference>
<sequence length="1112" mass="123148">MTTEKENRKSLALVRTQTMERAQGHAAPIEFRTLSIHVTETHRSHKDGSKDNKGKSKPKDEGITSETDFFSTVDFHKLTPTEISLRFNTNETLGLEQAEAERRLRANGPNTLVSRKPNYVKKTLGYVFGGFCSVLWIGVITFFVCWQPVLQPAPIDTNLALAVLVIFVILLQASFSAFQDFSTARVMSSIMDMIPADCMVYRDGQLVKIPASTLVVGDRVHLSLGNKVPADLRLVQASNDTRFDRAVLTGESEAIEASTSATDDNFLESKNIAFMGTHVVQGSCVGVVILKGNDSLMGRINKLTTGRKEKPTIIQQEISRFVRIIVCLTVLLAGTIFVVWISWLHQKYPDFMPTNVMLVTLMGCVVAFIPEGMPACVSLTLMMIARRMRTNNILPKALTTVETLGCVNVICSDKTGTLTENKMFVTNFAFLDNESTPEEAHARLEKETRPNSLPQLDDSPSILALRQLQLATLLCNNAKFDNDSMALPIPERKIHGDATDSALLRFGSQVADSSVLEGCFERTQEIPFNSRNKWMMAVYQGSATQPEVIKTLFGSDMMSAGKPGNEKDAQLALVKGAPDVLLPYCTSFLSASSNTPQNLSPEWIAELSRIQVAWSRKGQRVLMLCKGRFVPYFAESATNSSGSGLQEELTRQGLQELCIVGLVGIMDPPRPEIKDTIASCRGAGARFFMVTGDFGLTASAIAKQIGLFSSEREPDTYEDIADPTRKGYKINNDGDFDDLGEYELGRPRFREGSALLLTGSDITKMSPGEWNLVCAYEEIVFARTTPEQKLKIVTEFQARDGVVAVTGDGVNDAPALKAADVGVAVVTGSDVAIEAADLILLGGFDSIPVAMRLGRLVFQNLQKVIGYLLPAGSWSEIWPVLINTFLGTPLSLSSFLMIIICCFTDSFPCTALVMEQQEFNLLALPPRNAKKEHLITGRIYLQSYVFIGSVMTFFSNMLFYMYIKEYTGVAFKDLVFTFGSPNFENRFPDITDEMFNNYYVNTGQCVTFVSLVIMQWGNILSIRNRRLSILQADPIRAERRNLYLFAGMLAALLMAIFVTEVPWINQVMLTNPVPIKYWLLPFPCAVAVLLLDEIRKAAVRAFPKSIFGYLAW</sequence>
<dbReference type="InterPro" id="IPR018303">
    <property type="entry name" value="ATPase_P-typ_P_site"/>
</dbReference>
<evidence type="ECO:0000313" key="12">
    <source>
        <dbReference type="EMBL" id="KAG0269640.1"/>
    </source>
</evidence>
<dbReference type="InterPro" id="IPR001757">
    <property type="entry name" value="P_typ_ATPase"/>
</dbReference>
<dbReference type="Gene3D" id="1.20.1110.10">
    <property type="entry name" value="Calcium-transporting ATPase, transmembrane domain"/>
    <property type="match status" value="1"/>
</dbReference>
<dbReference type="InterPro" id="IPR050510">
    <property type="entry name" value="Cation_transp_ATPase_P-type"/>
</dbReference>
<feature type="region of interest" description="Disordered" evidence="9">
    <location>
        <begin position="40"/>
        <end position="64"/>
    </location>
</feature>
<comment type="caution">
    <text evidence="12">The sequence shown here is derived from an EMBL/GenBank/DDBJ whole genome shotgun (WGS) entry which is preliminary data.</text>
</comment>
<evidence type="ECO:0000256" key="7">
    <source>
        <dbReference type="ARBA" id="ARBA00022989"/>
    </source>
</evidence>
<dbReference type="SUPFAM" id="SSF81660">
    <property type="entry name" value="Metal cation-transporting ATPase, ATP-binding domain N"/>
    <property type="match status" value="1"/>
</dbReference>
<dbReference type="AlphaFoldDB" id="A0AAD4H3C8"/>
<dbReference type="GO" id="GO:0005524">
    <property type="term" value="F:ATP binding"/>
    <property type="evidence" value="ECO:0007669"/>
    <property type="project" value="UniProtKB-KW"/>
</dbReference>
<feature type="transmembrane region" description="Helical" evidence="10">
    <location>
        <begin position="1042"/>
        <end position="1063"/>
    </location>
</feature>
<dbReference type="InterPro" id="IPR023214">
    <property type="entry name" value="HAD_sf"/>
</dbReference>
<dbReference type="InterPro" id="IPR006068">
    <property type="entry name" value="ATPase_P-typ_cation-transptr_C"/>
</dbReference>
<dbReference type="Proteomes" id="UP001194580">
    <property type="component" value="Unassembled WGS sequence"/>
</dbReference>
<dbReference type="Pfam" id="PF00122">
    <property type="entry name" value="E1-E2_ATPase"/>
    <property type="match status" value="1"/>
</dbReference>
<keyword evidence="6" id="KW-1278">Translocase</keyword>
<dbReference type="PROSITE" id="PS00154">
    <property type="entry name" value="ATPASE_E1_E2"/>
    <property type="match status" value="1"/>
</dbReference>
<keyword evidence="2" id="KW-1003">Cell membrane</keyword>
<dbReference type="InterPro" id="IPR023299">
    <property type="entry name" value="ATPase_P-typ_cyto_dom_N"/>
</dbReference>
<name>A0AAD4H3C8_9FUNG</name>
<dbReference type="InterPro" id="IPR008250">
    <property type="entry name" value="ATPase_P-typ_transduc_dom_A_sf"/>
</dbReference>
<dbReference type="Gene3D" id="3.40.1110.10">
    <property type="entry name" value="Calcium-transporting ATPase, cytoplasmic domain N"/>
    <property type="match status" value="1"/>
</dbReference>
<accession>A0AAD4H3C8</accession>
<keyword evidence="7 10" id="KW-1133">Transmembrane helix</keyword>
<dbReference type="InterPro" id="IPR023298">
    <property type="entry name" value="ATPase_P-typ_TM_dom_sf"/>
</dbReference>
<comment type="subcellular location">
    <subcellularLocation>
        <location evidence="1">Cell membrane</location>
        <topology evidence="1">Multi-pass membrane protein</topology>
    </subcellularLocation>
</comment>
<evidence type="ECO:0000259" key="11">
    <source>
        <dbReference type="SMART" id="SM00831"/>
    </source>
</evidence>
<evidence type="ECO:0000256" key="10">
    <source>
        <dbReference type="SAM" id="Phobius"/>
    </source>
</evidence>
<dbReference type="Gene3D" id="2.70.150.10">
    <property type="entry name" value="Calcium-transporting ATPase, cytoplasmic transduction domain A"/>
    <property type="match status" value="1"/>
</dbReference>
<protein>
    <recommendedName>
        <fullName evidence="11">Cation-transporting P-type ATPase N-terminal domain-containing protein</fullName>
    </recommendedName>
</protein>
<dbReference type="GO" id="GO:0005886">
    <property type="term" value="C:plasma membrane"/>
    <property type="evidence" value="ECO:0007669"/>
    <property type="project" value="UniProtKB-SubCell"/>
</dbReference>
<dbReference type="SFLD" id="SFLDF00027">
    <property type="entry name" value="p-type_atpase"/>
    <property type="match status" value="1"/>
</dbReference>
<organism evidence="12 13">
    <name type="scientific">Linnemannia exigua</name>
    <dbReference type="NCBI Taxonomy" id="604196"/>
    <lineage>
        <taxon>Eukaryota</taxon>
        <taxon>Fungi</taxon>
        <taxon>Fungi incertae sedis</taxon>
        <taxon>Mucoromycota</taxon>
        <taxon>Mortierellomycotina</taxon>
        <taxon>Mortierellomycetes</taxon>
        <taxon>Mortierellales</taxon>
        <taxon>Mortierellaceae</taxon>
        <taxon>Linnemannia</taxon>
    </lineage>
</organism>
<evidence type="ECO:0000256" key="1">
    <source>
        <dbReference type="ARBA" id="ARBA00004651"/>
    </source>
</evidence>
<proteinExistence type="predicted"/>
<dbReference type="SFLD" id="SFLDG00002">
    <property type="entry name" value="C1.7:_P-type_atpase_like"/>
    <property type="match status" value="1"/>
</dbReference>
<dbReference type="SUPFAM" id="SSF81653">
    <property type="entry name" value="Calcium ATPase, transduction domain A"/>
    <property type="match status" value="1"/>
</dbReference>
<dbReference type="Pfam" id="PF13246">
    <property type="entry name" value="Cation_ATPase"/>
    <property type="match status" value="1"/>
</dbReference>
<keyword evidence="13" id="KW-1185">Reference proteome</keyword>